<sequence length="69" mass="8049">MISADDIPMPFKGGIMQRSHHSGFYGSGGLLRMVYEDFPFSKWKDDRMQSISGLRKMAFKKFTQWSVKR</sequence>
<evidence type="ECO:0000313" key="1">
    <source>
        <dbReference type="EMBL" id="SCC30099.1"/>
    </source>
</evidence>
<dbReference type="EMBL" id="FMAR01000005">
    <property type="protein sequence ID" value="SCC30099.1"/>
    <property type="molecule type" value="Genomic_DNA"/>
</dbReference>
<dbReference type="AlphaFoldDB" id="A0A1C4DFF3"/>
<name>A0A1C4DFF3_9BACT</name>
<gene>
    <name evidence="1" type="ORF">GA0116948_105247</name>
</gene>
<organism evidence="1 2">
    <name type="scientific">Chitinophaga costaii</name>
    <dbReference type="NCBI Taxonomy" id="1335309"/>
    <lineage>
        <taxon>Bacteria</taxon>
        <taxon>Pseudomonadati</taxon>
        <taxon>Bacteroidota</taxon>
        <taxon>Chitinophagia</taxon>
        <taxon>Chitinophagales</taxon>
        <taxon>Chitinophagaceae</taxon>
        <taxon>Chitinophaga</taxon>
    </lineage>
</organism>
<keyword evidence="2" id="KW-1185">Reference proteome</keyword>
<reference evidence="1 2" key="1">
    <citation type="submission" date="2016-08" db="EMBL/GenBank/DDBJ databases">
        <authorList>
            <person name="Seilhamer J.J."/>
        </authorList>
    </citation>
    <scope>NUCLEOTIDE SEQUENCE [LARGE SCALE GENOMIC DNA]</scope>
    <source>
        <strain evidence="1 2">A37T2</strain>
    </source>
</reference>
<dbReference type="Proteomes" id="UP000242818">
    <property type="component" value="Unassembled WGS sequence"/>
</dbReference>
<evidence type="ECO:0000313" key="2">
    <source>
        <dbReference type="Proteomes" id="UP000242818"/>
    </source>
</evidence>
<proteinExistence type="predicted"/>
<accession>A0A1C4DFF3</accession>
<protein>
    <submittedName>
        <fullName evidence="1">Uncharacterized protein</fullName>
    </submittedName>
</protein>